<dbReference type="Gene3D" id="3.40.50.300">
    <property type="entry name" value="P-loop containing nucleotide triphosphate hydrolases"/>
    <property type="match status" value="1"/>
</dbReference>
<name>A0A2U2DI40_9HYPH</name>
<gene>
    <name evidence="2" type="ORF">DEM27_28285</name>
</gene>
<comment type="caution">
    <text evidence="2">The sequence shown here is derived from an EMBL/GenBank/DDBJ whole genome shotgun (WGS) entry which is preliminary data.</text>
</comment>
<reference evidence="2 3" key="1">
    <citation type="submission" date="2018-05" db="EMBL/GenBank/DDBJ databases">
        <title>The draft genome of strain NS-104.</title>
        <authorList>
            <person name="Hang P."/>
            <person name="Jiang J."/>
        </authorList>
    </citation>
    <scope>NUCLEOTIDE SEQUENCE [LARGE SCALE GENOMIC DNA]</scope>
    <source>
        <strain evidence="2 3">NS-104</strain>
    </source>
</reference>
<evidence type="ECO:0000313" key="3">
    <source>
        <dbReference type="Proteomes" id="UP000245252"/>
    </source>
</evidence>
<dbReference type="SMART" id="SM00382">
    <property type="entry name" value="AAA"/>
    <property type="match status" value="1"/>
</dbReference>
<dbReference type="PANTHER" id="PTHR43581">
    <property type="entry name" value="ATP/GTP PHOSPHATASE"/>
    <property type="match status" value="1"/>
</dbReference>
<dbReference type="Pfam" id="PF13304">
    <property type="entry name" value="AAA_21"/>
    <property type="match status" value="1"/>
</dbReference>
<dbReference type="InterPro" id="IPR051396">
    <property type="entry name" value="Bact_Antivir_Def_Nuclease"/>
</dbReference>
<dbReference type="OrthoDB" id="9816534at2"/>
<evidence type="ECO:0000313" key="2">
    <source>
        <dbReference type="EMBL" id="PWE52985.1"/>
    </source>
</evidence>
<dbReference type="SUPFAM" id="SSF52540">
    <property type="entry name" value="P-loop containing nucleoside triphosphate hydrolases"/>
    <property type="match status" value="1"/>
</dbReference>
<protein>
    <recommendedName>
        <fullName evidence="1">AAA+ ATPase domain-containing protein</fullName>
    </recommendedName>
</protein>
<sequence>MIYRHKMQITVVEPRKAPPRSFPTTFVLKKDTFNDYGFQTRYQLYRESSAYKEEPFFVGTVKILRRGQTAADGLQISSDITEPLGDNYCSVGDSLDYYERLNTLSRDERDDLLATLRDVAANPALIDTFSAEEGWTTSLFRGNREWQTFLADATALYKGNFDTLSDVDTVFSFFPRNSRDEIRFELSAPLPEYYSGPYRRIGPKRQRSVLPDRIMVLIGRNGAGKSTLLADIAHVAFATPEQRLRKSVRQKGQLDPNGIGFLRVITISYSAFDSFTLPGVSDADFVQIANDVTKGEGRFVYCGLRDIAAEAKHDLEAREHDDEQIGPIKDPARRHTTALKSVDQLADEYERLLASVNASPEKRTLLDAAMQPLAADPSFAGLDLDEALGTTTGRELFLRWSTGHKIALHVILSLVTHVSRNALVLFDEPEMHLHPPLTAALMHAVRIVLMETNAFCIVATHSPVVLQETLARHVRFIERTDDEISVSEPTRETFGENVGLLSYDAFGLTAAATDFHETLDLLVRSGEEFSEIEALFTNGLSSQARAYVLAKLASKDKPA</sequence>
<dbReference type="InterPro" id="IPR027417">
    <property type="entry name" value="P-loop_NTPase"/>
</dbReference>
<dbReference type="InterPro" id="IPR003593">
    <property type="entry name" value="AAA+_ATPase"/>
</dbReference>
<evidence type="ECO:0000259" key="1">
    <source>
        <dbReference type="SMART" id="SM00382"/>
    </source>
</evidence>
<dbReference type="InterPro" id="IPR003959">
    <property type="entry name" value="ATPase_AAA_core"/>
</dbReference>
<dbReference type="Proteomes" id="UP000245252">
    <property type="component" value="Unassembled WGS sequence"/>
</dbReference>
<dbReference type="PANTHER" id="PTHR43581:SF2">
    <property type="entry name" value="EXCINUCLEASE ATPASE SUBUNIT"/>
    <property type="match status" value="1"/>
</dbReference>
<feature type="domain" description="AAA+ ATPase" evidence="1">
    <location>
        <begin position="211"/>
        <end position="490"/>
    </location>
</feature>
<dbReference type="GO" id="GO:0016887">
    <property type="term" value="F:ATP hydrolysis activity"/>
    <property type="evidence" value="ECO:0007669"/>
    <property type="project" value="InterPro"/>
</dbReference>
<keyword evidence="3" id="KW-1185">Reference proteome</keyword>
<dbReference type="EMBL" id="QFBC01000019">
    <property type="protein sequence ID" value="PWE52985.1"/>
    <property type="molecule type" value="Genomic_DNA"/>
</dbReference>
<dbReference type="AlphaFoldDB" id="A0A2U2DI40"/>
<dbReference type="GO" id="GO:0005524">
    <property type="term" value="F:ATP binding"/>
    <property type="evidence" value="ECO:0007669"/>
    <property type="project" value="InterPro"/>
</dbReference>
<organism evidence="2 3">
    <name type="scientific">Metarhizobium album</name>
    <dbReference type="NCBI Taxonomy" id="2182425"/>
    <lineage>
        <taxon>Bacteria</taxon>
        <taxon>Pseudomonadati</taxon>
        <taxon>Pseudomonadota</taxon>
        <taxon>Alphaproteobacteria</taxon>
        <taxon>Hyphomicrobiales</taxon>
        <taxon>Rhizobiaceae</taxon>
        <taxon>Metarhizobium</taxon>
    </lineage>
</organism>
<proteinExistence type="predicted"/>
<accession>A0A2U2DI40</accession>